<sequence length="51" mass="6058">MDSNKYSFRGLSFKKKLKPRKLNGSDASAWERENQGFHLLNRVLEREKIYA</sequence>
<reference evidence="1" key="1">
    <citation type="submission" date="2023-06" db="EMBL/GenBank/DDBJ databases">
        <title>Uncultivated large filamentous bacteria from sulfidic sediments reveal new species and different genomic features in energy metabolism and defense.</title>
        <authorList>
            <person name="Fonseca A."/>
        </authorList>
    </citation>
    <scope>NUCLEOTIDE SEQUENCE</scope>
    <source>
        <strain evidence="1">HSG4</strain>
    </source>
</reference>
<accession>A0ABT7VT33</accession>
<dbReference type="EMBL" id="JAUCGM010000268">
    <property type="protein sequence ID" value="MDM8562739.1"/>
    <property type="molecule type" value="Genomic_DNA"/>
</dbReference>
<proteinExistence type="predicted"/>
<protein>
    <recommendedName>
        <fullName evidence="3">Transposase</fullName>
    </recommendedName>
</protein>
<dbReference type="Proteomes" id="UP001171945">
    <property type="component" value="Unassembled WGS sequence"/>
</dbReference>
<organism evidence="1 2">
    <name type="scientific">Candidatus Marithioploca araucensis</name>
    <dbReference type="NCBI Taxonomy" id="70273"/>
    <lineage>
        <taxon>Bacteria</taxon>
        <taxon>Pseudomonadati</taxon>
        <taxon>Pseudomonadota</taxon>
        <taxon>Gammaproteobacteria</taxon>
        <taxon>Thiotrichales</taxon>
        <taxon>Thiotrichaceae</taxon>
        <taxon>Candidatus Marithioploca</taxon>
    </lineage>
</organism>
<keyword evidence="2" id="KW-1185">Reference proteome</keyword>
<name>A0ABT7VT33_9GAMM</name>
<evidence type="ECO:0000313" key="1">
    <source>
        <dbReference type="EMBL" id="MDM8562739.1"/>
    </source>
</evidence>
<evidence type="ECO:0008006" key="3">
    <source>
        <dbReference type="Google" id="ProtNLM"/>
    </source>
</evidence>
<comment type="caution">
    <text evidence="1">The sequence shown here is derived from an EMBL/GenBank/DDBJ whole genome shotgun (WGS) entry which is preliminary data.</text>
</comment>
<gene>
    <name evidence="1" type="ORF">QUF54_05235</name>
</gene>
<evidence type="ECO:0000313" key="2">
    <source>
        <dbReference type="Proteomes" id="UP001171945"/>
    </source>
</evidence>